<reference evidence="1" key="1">
    <citation type="submission" date="2021-01" db="EMBL/GenBank/DDBJ databases">
        <title>Adiantum capillus-veneris genome.</title>
        <authorList>
            <person name="Fang Y."/>
            <person name="Liao Q."/>
        </authorList>
    </citation>
    <scope>NUCLEOTIDE SEQUENCE</scope>
    <source>
        <strain evidence="1">H3</strain>
        <tissue evidence="1">Leaf</tissue>
    </source>
</reference>
<dbReference type="Proteomes" id="UP000886520">
    <property type="component" value="Chromosome 9"/>
</dbReference>
<comment type="caution">
    <text evidence="1">The sequence shown here is derived from an EMBL/GenBank/DDBJ whole genome shotgun (WGS) entry which is preliminary data.</text>
</comment>
<organism evidence="1 2">
    <name type="scientific">Adiantum capillus-veneris</name>
    <name type="common">Maidenhair fern</name>
    <dbReference type="NCBI Taxonomy" id="13818"/>
    <lineage>
        <taxon>Eukaryota</taxon>
        <taxon>Viridiplantae</taxon>
        <taxon>Streptophyta</taxon>
        <taxon>Embryophyta</taxon>
        <taxon>Tracheophyta</taxon>
        <taxon>Polypodiopsida</taxon>
        <taxon>Polypodiidae</taxon>
        <taxon>Polypodiales</taxon>
        <taxon>Pteridineae</taxon>
        <taxon>Pteridaceae</taxon>
        <taxon>Vittarioideae</taxon>
        <taxon>Adiantum</taxon>
    </lineage>
</organism>
<accession>A0A9D4UXE3</accession>
<sequence>MAREKPPAAITRLRDLAANLPAIIDADECERKERPKHAPNLMRRFMEEIITMPPTVTGSSLLPMDLDEEEQLFANKDFTIATPSRSLITKPFETYTYPFIRSRLLEMFLGKAHHEAWSFGFQRCAWTLSVHPQDVHD</sequence>
<name>A0A9D4UXE3_ADICA</name>
<dbReference type="AlphaFoldDB" id="A0A9D4UXE3"/>
<keyword evidence="2" id="KW-1185">Reference proteome</keyword>
<evidence type="ECO:0000313" key="1">
    <source>
        <dbReference type="EMBL" id="KAI5075666.1"/>
    </source>
</evidence>
<protein>
    <submittedName>
        <fullName evidence="1">Uncharacterized protein</fullName>
    </submittedName>
</protein>
<dbReference type="EMBL" id="JABFUD020000009">
    <property type="protein sequence ID" value="KAI5075666.1"/>
    <property type="molecule type" value="Genomic_DNA"/>
</dbReference>
<evidence type="ECO:0000313" key="2">
    <source>
        <dbReference type="Proteomes" id="UP000886520"/>
    </source>
</evidence>
<proteinExistence type="predicted"/>
<gene>
    <name evidence="1" type="ORF">GOP47_0009742</name>
</gene>